<dbReference type="Proteomes" id="UP000620266">
    <property type="component" value="Unassembled WGS sequence"/>
</dbReference>
<dbReference type="AlphaFoldDB" id="A0A8J2UM33"/>
<reference evidence="2" key="1">
    <citation type="journal article" date="2014" name="Int. J. Syst. Evol. Microbiol.">
        <title>Complete genome sequence of Corynebacterium casei LMG S-19264T (=DSM 44701T), isolated from a smear-ripened cheese.</title>
        <authorList>
            <consortium name="US DOE Joint Genome Institute (JGI-PGF)"/>
            <person name="Walter F."/>
            <person name="Albersmeier A."/>
            <person name="Kalinowski J."/>
            <person name="Ruckert C."/>
        </authorList>
    </citation>
    <scope>NUCLEOTIDE SEQUENCE</scope>
    <source>
        <strain evidence="2">CCM 7086</strain>
    </source>
</reference>
<dbReference type="EMBL" id="BMCG01000001">
    <property type="protein sequence ID" value="GGB95491.1"/>
    <property type="molecule type" value="Genomic_DNA"/>
</dbReference>
<proteinExistence type="predicted"/>
<keyword evidence="1" id="KW-0732">Signal</keyword>
<feature type="signal peptide" evidence="1">
    <location>
        <begin position="1"/>
        <end position="16"/>
    </location>
</feature>
<evidence type="ECO:0008006" key="4">
    <source>
        <dbReference type="Google" id="ProtNLM"/>
    </source>
</evidence>
<evidence type="ECO:0000313" key="2">
    <source>
        <dbReference type="EMBL" id="GGB95491.1"/>
    </source>
</evidence>
<comment type="caution">
    <text evidence="2">The sequence shown here is derived from an EMBL/GenBank/DDBJ whole genome shotgun (WGS) entry which is preliminary data.</text>
</comment>
<accession>A0A8J2UM33</accession>
<gene>
    <name evidence="2" type="ORF">GCM10007205_00890</name>
</gene>
<sequence length="242" mass="24521">MLMACMLMADVSPASAQANVSSARALAIDAHASGVFLNRQGDVLTAAHAVERCGTVYVLKDGQVVQASVRAIDASLDLAVLSTTLKPYLSATLPLTDPATHGGQTVFAEAHAVLQRLSERHALLSNAVTIAGRDGLQLLSGARQGASGSGVLGSAGLLLGMVVERVPVGLTGYNAPITTLSKSTTKLGAAGSTAVRAVGVAQIRQFLDAYAIPFAVSDQPQLGPHQSPASRAATLSAGIVCG</sequence>
<evidence type="ECO:0000256" key="1">
    <source>
        <dbReference type="SAM" id="SignalP"/>
    </source>
</evidence>
<keyword evidence="3" id="KW-1185">Reference proteome</keyword>
<dbReference type="InterPro" id="IPR043504">
    <property type="entry name" value="Peptidase_S1_PA_chymotrypsin"/>
</dbReference>
<name>A0A8J2UM33_9BURK</name>
<dbReference type="Pfam" id="PF13365">
    <property type="entry name" value="Trypsin_2"/>
    <property type="match status" value="1"/>
</dbReference>
<dbReference type="Gene3D" id="2.40.10.10">
    <property type="entry name" value="Trypsin-like serine proteases"/>
    <property type="match status" value="2"/>
</dbReference>
<organism evidence="2 3">
    <name type="scientific">Oxalicibacterium flavum</name>
    <dbReference type="NCBI Taxonomy" id="179467"/>
    <lineage>
        <taxon>Bacteria</taxon>
        <taxon>Pseudomonadati</taxon>
        <taxon>Pseudomonadota</taxon>
        <taxon>Betaproteobacteria</taxon>
        <taxon>Burkholderiales</taxon>
        <taxon>Oxalobacteraceae</taxon>
        <taxon>Oxalicibacterium</taxon>
    </lineage>
</organism>
<protein>
    <recommendedName>
        <fullName evidence="4">Serine protease</fullName>
    </recommendedName>
</protein>
<dbReference type="SUPFAM" id="SSF50494">
    <property type="entry name" value="Trypsin-like serine proteases"/>
    <property type="match status" value="1"/>
</dbReference>
<evidence type="ECO:0000313" key="3">
    <source>
        <dbReference type="Proteomes" id="UP000620266"/>
    </source>
</evidence>
<feature type="chain" id="PRO_5035162084" description="Serine protease" evidence="1">
    <location>
        <begin position="17"/>
        <end position="242"/>
    </location>
</feature>
<dbReference type="InterPro" id="IPR009003">
    <property type="entry name" value="Peptidase_S1_PA"/>
</dbReference>
<reference evidence="2" key="2">
    <citation type="submission" date="2020-09" db="EMBL/GenBank/DDBJ databases">
        <authorList>
            <person name="Sun Q."/>
            <person name="Sedlacek I."/>
        </authorList>
    </citation>
    <scope>NUCLEOTIDE SEQUENCE</scope>
    <source>
        <strain evidence="2">CCM 7086</strain>
    </source>
</reference>